<dbReference type="AlphaFoldDB" id="A0A2V5H5Q3"/>
<accession>A0A2V5H5Q3</accession>
<name>A0A2V5H5Q3_ASPV1</name>
<gene>
    <name evidence="1" type="ORF">BO99DRAFT_404396</name>
</gene>
<keyword evidence="2" id="KW-1185">Reference proteome</keyword>
<sequence length="63" mass="7181">MSYLYRSTTFIMVKETTFTDTQDGLKNLADFIGRHHGSGYRHYSNVLGPSLRIHQQMSSNSSP</sequence>
<proteinExistence type="predicted"/>
<protein>
    <submittedName>
        <fullName evidence="1">Uncharacterized protein</fullName>
    </submittedName>
</protein>
<reference evidence="1 2" key="1">
    <citation type="submission" date="2018-02" db="EMBL/GenBank/DDBJ databases">
        <title>The genomes of Aspergillus section Nigri reveals drivers in fungal speciation.</title>
        <authorList>
            <consortium name="DOE Joint Genome Institute"/>
            <person name="Vesth T.C."/>
            <person name="Nybo J."/>
            <person name="Theobald S."/>
            <person name="Brandl J."/>
            <person name="Frisvad J.C."/>
            <person name="Nielsen K.F."/>
            <person name="Lyhne E.K."/>
            <person name="Kogle M.E."/>
            <person name="Kuo A."/>
            <person name="Riley R."/>
            <person name="Clum A."/>
            <person name="Nolan M."/>
            <person name="Lipzen A."/>
            <person name="Salamov A."/>
            <person name="Henrissat B."/>
            <person name="Wiebenga A."/>
            <person name="De vries R.P."/>
            <person name="Grigoriev I.V."/>
            <person name="Mortensen U.H."/>
            <person name="Andersen M.R."/>
            <person name="Baker S.E."/>
        </authorList>
    </citation>
    <scope>NUCLEOTIDE SEQUENCE [LARGE SCALE GENOMIC DNA]</scope>
    <source>
        <strain evidence="1 2">CBS 115571</strain>
    </source>
</reference>
<dbReference type="Proteomes" id="UP000249829">
    <property type="component" value="Unassembled WGS sequence"/>
</dbReference>
<evidence type="ECO:0000313" key="1">
    <source>
        <dbReference type="EMBL" id="PYI17402.1"/>
    </source>
</evidence>
<dbReference type="EMBL" id="KZ825157">
    <property type="protein sequence ID" value="PYI17402.1"/>
    <property type="molecule type" value="Genomic_DNA"/>
</dbReference>
<evidence type="ECO:0000313" key="2">
    <source>
        <dbReference type="Proteomes" id="UP000249829"/>
    </source>
</evidence>
<organism evidence="1 2">
    <name type="scientific">Aspergillus violaceofuscus (strain CBS 115571)</name>
    <dbReference type="NCBI Taxonomy" id="1450538"/>
    <lineage>
        <taxon>Eukaryota</taxon>
        <taxon>Fungi</taxon>
        <taxon>Dikarya</taxon>
        <taxon>Ascomycota</taxon>
        <taxon>Pezizomycotina</taxon>
        <taxon>Eurotiomycetes</taxon>
        <taxon>Eurotiomycetidae</taxon>
        <taxon>Eurotiales</taxon>
        <taxon>Aspergillaceae</taxon>
        <taxon>Aspergillus</taxon>
    </lineage>
</organism>